<accession>A0A1Y1Y969</accession>
<reference evidence="2 3" key="1">
    <citation type="submission" date="2016-07" db="EMBL/GenBank/DDBJ databases">
        <title>Pervasive Adenine N6-methylation of Active Genes in Fungi.</title>
        <authorList>
            <consortium name="DOE Joint Genome Institute"/>
            <person name="Mondo S.J."/>
            <person name="Dannebaum R.O."/>
            <person name="Kuo R.C."/>
            <person name="Labutti K."/>
            <person name="Haridas S."/>
            <person name="Kuo A."/>
            <person name="Salamov A."/>
            <person name="Ahrendt S.R."/>
            <person name="Lipzen A."/>
            <person name="Sullivan W."/>
            <person name="Andreopoulos W.B."/>
            <person name="Clum A."/>
            <person name="Lindquist E."/>
            <person name="Daum C."/>
            <person name="Ramamoorthy G.K."/>
            <person name="Gryganskyi A."/>
            <person name="Culley D."/>
            <person name="Magnuson J.K."/>
            <person name="James T.Y."/>
            <person name="O'Malley M.A."/>
            <person name="Stajich J.E."/>
            <person name="Spatafora J.W."/>
            <person name="Visel A."/>
            <person name="Grigoriev I.V."/>
        </authorList>
    </citation>
    <scope>NUCLEOTIDE SEQUENCE [LARGE SCALE GENOMIC DNA]</scope>
    <source>
        <strain evidence="2 3">CBS 115471</strain>
    </source>
</reference>
<keyword evidence="3" id="KW-1185">Reference proteome</keyword>
<evidence type="ECO:0000259" key="1">
    <source>
        <dbReference type="Pfam" id="PF06985"/>
    </source>
</evidence>
<dbReference type="Pfam" id="PF06985">
    <property type="entry name" value="HET"/>
    <property type="match status" value="1"/>
</dbReference>
<organism evidence="2 3">
    <name type="scientific">Clohesyomyces aquaticus</name>
    <dbReference type="NCBI Taxonomy" id="1231657"/>
    <lineage>
        <taxon>Eukaryota</taxon>
        <taxon>Fungi</taxon>
        <taxon>Dikarya</taxon>
        <taxon>Ascomycota</taxon>
        <taxon>Pezizomycotina</taxon>
        <taxon>Dothideomycetes</taxon>
        <taxon>Pleosporomycetidae</taxon>
        <taxon>Pleosporales</taxon>
        <taxon>Lindgomycetaceae</taxon>
        <taxon>Clohesyomyces</taxon>
    </lineage>
</organism>
<feature type="non-terminal residue" evidence="2">
    <location>
        <position position="1"/>
    </location>
</feature>
<dbReference type="InterPro" id="IPR052895">
    <property type="entry name" value="HetReg/Transcr_Mod"/>
</dbReference>
<dbReference type="Proteomes" id="UP000193144">
    <property type="component" value="Unassembled WGS sequence"/>
</dbReference>
<dbReference type="STRING" id="1231657.A0A1Y1Y969"/>
<comment type="caution">
    <text evidence="2">The sequence shown here is derived from an EMBL/GenBank/DDBJ whole genome shotgun (WGS) entry which is preliminary data.</text>
</comment>
<protein>
    <submittedName>
        <fullName evidence="2">Heterokaryon incompatibility</fullName>
    </submittedName>
</protein>
<dbReference type="PANTHER" id="PTHR24148:SF64">
    <property type="entry name" value="HETEROKARYON INCOMPATIBILITY DOMAIN-CONTAINING PROTEIN"/>
    <property type="match status" value="1"/>
</dbReference>
<dbReference type="PANTHER" id="PTHR24148">
    <property type="entry name" value="ANKYRIN REPEAT DOMAIN-CONTAINING PROTEIN 39 HOMOLOG-RELATED"/>
    <property type="match status" value="1"/>
</dbReference>
<evidence type="ECO:0000313" key="3">
    <source>
        <dbReference type="Proteomes" id="UP000193144"/>
    </source>
</evidence>
<dbReference type="AlphaFoldDB" id="A0A1Y1Y969"/>
<feature type="domain" description="Heterokaryon incompatibility" evidence="1">
    <location>
        <begin position="2"/>
        <end position="71"/>
    </location>
</feature>
<feature type="non-terminal residue" evidence="2">
    <location>
        <position position="74"/>
    </location>
</feature>
<sequence>LNVRSNPASAFRRLRSRSEPRTLWIDSICIDQSNTDERSEQVHIMADIYKFAPRAVVWLGDSTQNSRTALKTLR</sequence>
<dbReference type="InterPro" id="IPR010730">
    <property type="entry name" value="HET"/>
</dbReference>
<proteinExistence type="predicted"/>
<dbReference type="OrthoDB" id="3553147at2759"/>
<dbReference type="EMBL" id="MCFA01000305">
    <property type="protein sequence ID" value="ORX94551.1"/>
    <property type="molecule type" value="Genomic_DNA"/>
</dbReference>
<name>A0A1Y1Y969_9PLEO</name>
<gene>
    <name evidence="2" type="ORF">BCR34DRAFT_438015</name>
</gene>
<evidence type="ECO:0000313" key="2">
    <source>
        <dbReference type="EMBL" id="ORX94551.1"/>
    </source>
</evidence>